<feature type="signal peptide" evidence="2">
    <location>
        <begin position="1"/>
        <end position="16"/>
    </location>
</feature>
<organism evidence="3 4">
    <name type="scientific">Ceratitis capitata</name>
    <name type="common">Mediterranean fruit fly</name>
    <name type="synonym">Tephritis capitata</name>
    <dbReference type="NCBI Taxonomy" id="7213"/>
    <lineage>
        <taxon>Eukaryota</taxon>
        <taxon>Metazoa</taxon>
        <taxon>Ecdysozoa</taxon>
        <taxon>Arthropoda</taxon>
        <taxon>Hexapoda</taxon>
        <taxon>Insecta</taxon>
        <taxon>Pterygota</taxon>
        <taxon>Neoptera</taxon>
        <taxon>Endopterygota</taxon>
        <taxon>Diptera</taxon>
        <taxon>Brachycera</taxon>
        <taxon>Muscomorpha</taxon>
        <taxon>Tephritoidea</taxon>
        <taxon>Tephritidae</taxon>
        <taxon>Ceratitis</taxon>
        <taxon>Ceratitis</taxon>
    </lineage>
</organism>
<evidence type="ECO:0000256" key="1">
    <source>
        <dbReference type="SAM" id="MobiDB-lite"/>
    </source>
</evidence>
<dbReference type="OrthoDB" id="7882929at2759"/>
<feature type="compositionally biased region" description="Low complexity" evidence="1">
    <location>
        <begin position="79"/>
        <end position="88"/>
    </location>
</feature>
<sequence>MKIAFVALCFVAVAAAIPTHRSPRDVSEIVAEPQHVYLPPAAETVEPQNIYLPPAEQAIAEAEPSVEEQEPEAEKEAPASESAAPEQADVNEPVDKAVPETAVFGENGYEYRTVRKLRLRQRRDVSHLNLSYLPPVASPKLSNSYLPPHLDVPEELPQFKISNEYLPPLSEELPVEETATEVAETEAPATEAPATEAPVTEASATEAPATEAPATEAPAPEAPSTTQAPSTTEDVPVESAVFAEDGYHYRKPAVLPDLGFTPLVKVAEPDAAPESAPVAEVQPEPVQEPEQAQEPVSEVVQEPEIVQEPEQTIVAEPDRAYLPPLEAGVVEAEGPEDETTALLDDGYHYRVVKRVRLF</sequence>
<feature type="compositionally biased region" description="Low complexity" evidence="1">
    <location>
        <begin position="180"/>
        <end position="233"/>
    </location>
</feature>
<keyword evidence="4" id="KW-1185">Reference proteome</keyword>
<proteinExistence type="predicted"/>
<evidence type="ECO:0000313" key="3">
    <source>
        <dbReference type="EMBL" id="CAD7004503.1"/>
    </source>
</evidence>
<accession>A0A811V4P5</accession>
<evidence type="ECO:0000256" key="2">
    <source>
        <dbReference type="SAM" id="SignalP"/>
    </source>
</evidence>
<feature type="region of interest" description="Disordered" evidence="1">
    <location>
        <begin position="57"/>
        <end position="99"/>
    </location>
</feature>
<dbReference type="SMART" id="SM00713">
    <property type="entry name" value="GYR"/>
    <property type="match status" value="2"/>
</dbReference>
<dbReference type="AlphaFoldDB" id="A0A811V4P5"/>
<gene>
    <name evidence="3" type="ORF">CCAP1982_LOCUS12902</name>
</gene>
<dbReference type="InterPro" id="IPR004011">
    <property type="entry name" value="Gyr_motif"/>
</dbReference>
<protein>
    <submittedName>
        <fullName evidence="3">(Mediterranean fruit fly) hypothetical protein</fullName>
    </submittedName>
</protein>
<reference evidence="3" key="1">
    <citation type="submission" date="2020-11" db="EMBL/GenBank/DDBJ databases">
        <authorList>
            <person name="Whitehead M."/>
        </authorList>
    </citation>
    <scope>NUCLEOTIDE SEQUENCE</scope>
    <source>
        <strain evidence="3">EGII</strain>
    </source>
</reference>
<feature type="region of interest" description="Disordered" evidence="1">
    <location>
        <begin position="174"/>
        <end position="239"/>
    </location>
</feature>
<keyword evidence="2" id="KW-0732">Signal</keyword>
<feature type="compositionally biased region" description="Low complexity" evidence="1">
    <location>
        <begin position="270"/>
        <end position="311"/>
    </location>
</feature>
<feature type="region of interest" description="Disordered" evidence="1">
    <location>
        <begin position="270"/>
        <end position="320"/>
    </location>
</feature>
<evidence type="ECO:0000313" key="4">
    <source>
        <dbReference type="Proteomes" id="UP000606786"/>
    </source>
</evidence>
<dbReference type="Proteomes" id="UP000606786">
    <property type="component" value="Unassembled WGS sequence"/>
</dbReference>
<dbReference type="EMBL" id="CAJHJT010000034">
    <property type="protein sequence ID" value="CAD7004503.1"/>
    <property type="molecule type" value="Genomic_DNA"/>
</dbReference>
<name>A0A811V4P5_CERCA</name>
<feature type="chain" id="PRO_5032731288" evidence="2">
    <location>
        <begin position="17"/>
        <end position="358"/>
    </location>
</feature>
<dbReference type="Pfam" id="PF02756">
    <property type="entry name" value="GYR"/>
    <property type="match status" value="1"/>
</dbReference>
<comment type="caution">
    <text evidence="3">The sequence shown here is derived from an EMBL/GenBank/DDBJ whole genome shotgun (WGS) entry which is preliminary data.</text>
</comment>